<dbReference type="EMBL" id="MU853787">
    <property type="protein sequence ID" value="KAK3941071.1"/>
    <property type="molecule type" value="Genomic_DNA"/>
</dbReference>
<name>A0AAN6N8E9_9PEZI</name>
<sequence length="269" mass="30294">MDRPNGALPEDASKTSLADLPYEMQVAILEAAAGPPQIVFIEIDEANHKRISRPVHAGLAYACRLSRYLYTQNRASSNTEPLGYWLDQDRDIFYMQRDIAFARFCLPSSSVAANRDQLPEGLSMFFGCLCHAAKFMHNIAVDLQFLGSHPRREAMLRLLFQFPLMKELHVLVPRDKDVFPKLAANAAERLQLGRLHDLRVVHPPNCDKEIWCAVRWHLKKACGFIKDRGRGWPVPEDSDPTPLVPEILGRLASNTLGMPERGPGLCVIV</sequence>
<reference evidence="2" key="1">
    <citation type="journal article" date="2023" name="Mol. Phylogenet. Evol.">
        <title>Genome-scale phylogeny and comparative genomics of the fungal order Sordariales.</title>
        <authorList>
            <person name="Hensen N."/>
            <person name="Bonometti L."/>
            <person name="Westerberg I."/>
            <person name="Brannstrom I.O."/>
            <person name="Guillou S."/>
            <person name="Cros-Aarteil S."/>
            <person name="Calhoun S."/>
            <person name="Haridas S."/>
            <person name="Kuo A."/>
            <person name="Mondo S."/>
            <person name="Pangilinan J."/>
            <person name="Riley R."/>
            <person name="LaButti K."/>
            <person name="Andreopoulos B."/>
            <person name="Lipzen A."/>
            <person name="Chen C."/>
            <person name="Yan M."/>
            <person name="Daum C."/>
            <person name="Ng V."/>
            <person name="Clum A."/>
            <person name="Steindorff A."/>
            <person name="Ohm R.A."/>
            <person name="Martin F."/>
            <person name="Silar P."/>
            <person name="Natvig D.O."/>
            <person name="Lalanne C."/>
            <person name="Gautier V."/>
            <person name="Ament-Velasquez S.L."/>
            <person name="Kruys A."/>
            <person name="Hutchinson M.I."/>
            <person name="Powell A.J."/>
            <person name="Barry K."/>
            <person name="Miller A.N."/>
            <person name="Grigoriev I.V."/>
            <person name="Debuchy R."/>
            <person name="Gladieux P."/>
            <person name="Hiltunen Thoren M."/>
            <person name="Johannesson H."/>
        </authorList>
    </citation>
    <scope>NUCLEOTIDE SEQUENCE [LARGE SCALE GENOMIC DNA]</scope>
    <source>
        <strain evidence="2">CBS 340.73</strain>
    </source>
</reference>
<proteinExistence type="predicted"/>
<dbReference type="Proteomes" id="UP001303473">
    <property type="component" value="Unassembled WGS sequence"/>
</dbReference>
<protein>
    <submittedName>
        <fullName evidence="1">Uncharacterized protein</fullName>
    </submittedName>
</protein>
<gene>
    <name evidence="1" type="ORF">QBC46DRAFT_259469</name>
</gene>
<comment type="caution">
    <text evidence="1">The sequence shown here is derived from an EMBL/GenBank/DDBJ whole genome shotgun (WGS) entry which is preliminary data.</text>
</comment>
<evidence type="ECO:0000313" key="2">
    <source>
        <dbReference type="Proteomes" id="UP001303473"/>
    </source>
</evidence>
<keyword evidence="2" id="KW-1185">Reference proteome</keyword>
<dbReference type="AlphaFoldDB" id="A0AAN6N8E9"/>
<evidence type="ECO:0000313" key="1">
    <source>
        <dbReference type="EMBL" id="KAK3941071.1"/>
    </source>
</evidence>
<organism evidence="1 2">
    <name type="scientific">Diplogelasinospora grovesii</name>
    <dbReference type="NCBI Taxonomy" id="303347"/>
    <lineage>
        <taxon>Eukaryota</taxon>
        <taxon>Fungi</taxon>
        <taxon>Dikarya</taxon>
        <taxon>Ascomycota</taxon>
        <taxon>Pezizomycotina</taxon>
        <taxon>Sordariomycetes</taxon>
        <taxon>Sordariomycetidae</taxon>
        <taxon>Sordariales</taxon>
        <taxon>Diplogelasinosporaceae</taxon>
        <taxon>Diplogelasinospora</taxon>
    </lineage>
</organism>
<accession>A0AAN6N8E9</accession>